<name>A0ABN9WJ93_9DINO</name>
<proteinExistence type="predicted"/>
<feature type="region of interest" description="Disordered" evidence="2">
    <location>
        <begin position="125"/>
        <end position="182"/>
    </location>
</feature>
<evidence type="ECO:0000313" key="3">
    <source>
        <dbReference type="EMBL" id="CAK0885007.1"/>
    </source>
</evidence>
<reference evidence="3" key="1">
    <citation type="submission" date="2023-10" db="EMBL/GenBank/DDBJ databases">
        <authorList>
            <person name="Chen Y."/>
            <person name="Shah S."/>
            <person name="Dougan E. K."/>
            <person name="Thang M."/>
            <person name="Chan C."/>
        </authorList>
    </citation>
    <scope>NUCLEOTIDE SEQUENCE [LARGE SCALE GENOMIC DNA]</scope>
</reference>
<feature type="coiled-coil region" evidence="1">
    <location>
        <begin position="3"/>
        <end position="30"/>
    </location>
</feature>
<dbReference type="Proteomes" id="UP001189429">
    <property type="component" value="Unassembled WGS sequence"/>
</dbReference>
<evidence type="ECO:0000313" key="4">
    <source>
        <dbReference type="Proteomes" id="UP001189429"/>
    </source>
</evidence>
<keyword evidence="4" id="KW-1185">Reference proteome</keyword>
<dbReference type="EMBL" id="CAUYUJ010018615">
    <property type="protein sequence ID" value="CAK0885007.1"/>
    <property type="molecule type" value="Genomic_DNA"/>
</dbReference>
<accession>A0ABN9WJ93</accession>
<sequence>MAWVRAKKELERCERLLRETTEEVVEAEKAEVETAKRFLPKDAIPEPGGPAILDAQQVLAGNIDLKVSFGKEFDDVQLNHPDTDTLERAQASLQEVLPKAVQESYGTIAAKLQECQEGAAVVEREGNKRKGNDGGSVDRPPQPAAVVPGQPAAASAPPPAASGGACGAAGGPYAEPPSATAAPAVDEATVRLQAKFGAMVSGIRNEAKKHL</sequence>
<organism evidence="3 4">
    <name type="scientific">Prorocentrum cordatum</name>
    <dbReference type="NCBI Taxonomy" id="2364126"/>
    <lineage>
        <taxon>Eukaryota</taxon>
        <taxon>Sar</taxon>
        <taxon>Alveolata</taxon>
        <taxon>Dinophyceae</taxon>
        <taxon>Prorocentrales</taxon>
        <taxon>Prorocentraceae</taxon>
        <taxon>Prorocentrum</taxon>
    </lineage>
</organism>
<evidence type="ECO:0000256" key="1">
    <source>
        <dbReference type="SAM" id="Coils"/>
    </source>
</evidence>
<evidence type="ECO:0000256" key="2">
    <source>
        <dbReference type="SAM" id="MobiDB-lite"/>
    </source>
</evidence>
<comment type="caution">
    <text evidence="3">The sequence shown here is derived from an EMBL/GenBank/DDBJ whole genome shotgun (WGS) entry which is preliminary data.</text>
</comment>
<keyword evidence="1" id="KW-0175">Coiled coil</keyword>
<protein>
    <submittedName>
        <fullName evidence="3">Uncharacterized protein</fullName>
    </submittedName>
</protein>
<feature type="compositionally biased region" description="Low complexity" evidence="2">
    <location>
        <begin position="144"/>
        <end position="155"/>
    </location>
</feature>
<gene>
    <name evidence="3" type="ORF">PCOR1329_LOCUS66742</name>
</gene>